<gene>
    <name evidence="2" type="ORF">NSJP_0594</name>
</gene>
<name>A0A1W1I1A0_9BACT</name>
<dbReference type="KEGG" id="nja:NSJP_0594"/>
<sequence>MIDEGRLFQRGGSLLEHGCLFGGVPLNLFAVMRFEPRESFMERLDVEHCDGERTNTTMGTAGPTWDRSEQGGFSPLKPAVGLALESR</sequence>
<proteinExistence type="predicted"/>
<evidence type="ECO:0000256" key="1">
    <source>
        <dbReference type="SAM" id="MobiDB-lite"/>
    </source>
</evidence>
<accession>A0A1W1I1A0</accession>
<reference evidence="2 3" key="1">
    <citation type="submission" date="2017-03" db="EMBL/GenBank/DDBJ databases">
        <authorList>
            <person name="Afonso C.L."/>
            <person name="Miller P.J."/>
            <person name="Scott M.A."/>
            <person name="Spackman E."/>
            <person name="Goraichik I."/>
            <person name="Dimitrov K.M."/>
            <person name="Suarez D.L."/>
            <person name="Swayne D.E."/>
        </authorList>
    </citation>
    <scope>NUCLEOTIDE SEQUENCE [LARGE SCALE GENOMIC DNA]</scope>
    <source>
        <strain evidence="2">Genome sequencing of Nitrospira japonica strain NJ11</strain>
    </source>
</reference>
<evidence type="ECO:0000313" key="3">
    <source>
        <dbReference type="Proteomes" id="UP000192042"/>
    </source>
</evidence>
<protein>
    <submittedName>
        <fullName evidence="2">Uncharacterized protein</fullName>
    </submittedName>
</protein>
<keyword evidence="3" id="KW-1185">Reference proteome</keyword>
<dbReference type="Proteomes" id="UP000192042">
    <property type="component" value="Chromosome I"/>
</dbReference>
<dbReference type="AlphaFoldDB" id="A0A1W1I1A0"/>
<feature type="region of interest" description="Disordered" evidence="1">
    <location>
        <begin position="51"/>
        <end position="77"/>
    </location>
</feature>
<dbReference type="EMBL" id="LT828648">
    <property type="protein sequence ID" value="SLM46767.1"/>
    <property type="molecule type" value="Genomic_DNA"/>
</dbReference>
<evidence type="ECO:0000313" key="2">
    <source>
        <dbReference type="EMBL" id="SLM46767.1"/>
    </source>
</evidence>
<organism evidence="2 3">
    <name type="scientific">Nitrospira japonica</name>
    <dbReference type="NCBI Taxonomy" id="1325564"/>
    <lineage>
        <taxon>Bacteria</taxon>
        <taxon>Pseudomonadati</taxon>
        <taxon>Nitrospirota</taxon>
        <taxon>Nitrospiria</taxon>
        <taxon>Nitrospirales</taxon>
        <taxon>Nitrospiraceae</taxon>
        <taxon>Nitrospira</taxon>
    </lineage>
</organism>